<evidence type="ECO:0000313" key="2">
    <source>
        <dbReference type="EMBL" id="KAF9521618.1"/>
    </source>
</evidence>
<feature type="region of interest" description="Disordered" evidence="1">
    <location>
        <begin position="324"/>
        <end position="349"/>
    </location>
</feature>
<name>A0A9P6E335_9AGAR</name>
<dbReference type="OrthoDB" id="3065719at2759"/>
<feature type="compositionally biased region" description="Acidic residues" evidence="1">
    <location>
        <begin position="206"/>
        <end position="227"/>
    </location>
</feature>
<evidence type="ECO:0000256" key="1">
    <source>
        <dbReference type="SAM" id="MobiDB-lite"/>
    </source>
</evidence>
<feature type="region of interest" description="Disordered" evidence="1">
    <location>
        <begin position="268"/>
        <end position="296"/>
    </location>
</feature>
<dbReference type="EMBL" id="MU158013">
    <property type="protein sequence ID" value="KAF9521618.1"/>
    <property type="molecule type" value="Genomic_DNA"/>
</dbReference>
<feature type="region of interest" description="Disordered" evidence="1">
    <location>
        <begin position="128"/>
        <end position="231"/>
    </location>
</feature>
<protein>
    <submittedName>
        <fullName evidence="2">Uncharacterized protein</fullName>
    </submittedName>
</protein>
<evidence type="ECO:0000313" key="3">
    <source>
        <dbReference type="Proteomes" id="UP000807306"/>
    </source>
</evidence>
<dbReference type="Proteomes" id="UP000807306">
    <property type="component" value="Unassembled WGS sequence"/>
</dbReference>
<comment type="caution">
    <text evidence="2">The sequence shown here is derived from an EMBL/GenBank/DDBJ whole genome shotgun (WGS) entry which is preliminary data.</text>
</comment>
<dbReference type="AlphaFoldDB" id="A0A9P6E335"/>
<feature type="compositionally biased region" description="Low complexity" evidence="1">
    <location>
        <begin position="145"/>
        <end position="161"/>
    </location>
</feature>
<feature type="compositionally biased region" description="Basic and acidic residues" evidence="1">
    <location>
        <begin position="1"/>
        <end position="17"/>
    </location>
</feature>
<accession>A0A9P6E335</accession>
<keyword evidence="3" id="KW-1185">Reference proteome</keyword>
<feature type="compositionally biased region" description="Basic and acidic residues" evidence="1">
    <location>
        <begin position="324"/>
        <end position="334"/>
    </location>
</feature>
<gene>
    <name evidence="2" type="ORF">CPB83DRAFT_900489</name>
</gene>
<proteinExistence type="predicted"/>
<organism evidence="2 3">
    <name type="scientific">Crepidotus variabilis</name>
    <dbReference type="NCBI Taxonomy" id="179855"/>
    <lineage>
        <taxon>Eukaryota</taxon>
        <taxon>Fungi</taxon>
        <taxon>Dikarya</taxon>
        <taxon>Basidiomycota</taxon>
        <taxon>Agaricomycotina</taxon>
        <taxon>Agaricomycetes</taxon>
        <taxon>Agaricomycetidae</taxon>
        <taxon>Agaricales</taxon>
        <taxon>Agaricineae</taxon>
        <taxon>Crepidotaceae</taxon>
        <taxon>Crepidotus</taxon>
    </lineage>
</organism>
<sequence length="627" mass="67530">MPARSSDRVDKKNDQPKSHGTALVLPPCFTKCSGNPVAAETGSDEPDASPKKRTRTLKALPPSPDEAAVSFSDFAETPAPAVNNSLVPTDAPSEKNLTSKAAAYMETVKPEPKESKDLLATLDHAYKDGTITSTSRPKAKPHPIPTSNSLNTTTTPPASKSCAKKAAHTKMATTSKGKAPVKRLPVIELSDSEDELPIAPPSSDSFIDDAASDAGTLEEDQEEDVQMEGEKGDVDVASNALENKGNDSDGLSDGELEAEIERLRALKAAKKSKRADKVEEPSSTGQQTAVRDGTDRPIVAMLNSLSTSPNVEDKNSRAVAVRIDPRSPLQEHAESPASPIEDENDGNSDTEDFCVFKTAAGYELRKGCSFDPSIVTEFLDPDALGKYLSAECFNHVRPFANPARAGPLLFKVNDRKALVWANDGRPVVGLMPGGLTNTALVHGFSFPSKDRDPTVVKPIVIAPTEDHHDRFRAFVKTVFGKPILKTQLETDSDFAFSTKKNGAGASASPSKTKNSKFYSARRSKKLSTLSSKAWFDKVFPNCLNFEEIVPVYDARGKEGFKFDKDGLTSLINLLQYAPAGLRALFDLPDDAVVVVGYTMNLWAAPTSEVLNLLLNVLFVVLLGILME</sequence>
<feature type="compositionally biased region" description="Acidic residues" evidence="1">
    <location>
        <begin position="340"/>
        <end position="349"/>
    </location>
</feature>
<feature type="region of interest" description="Disordered" evidence="1">
    <location>
        <begin position="1"/>
        <end position="68"/>
    </location>
</feature>
<reference evidence="2" key="1">
    <citation type="submission" date="2020-11" db="EMBL/GenBank/DDBJ databases">
        <authorList>
            <consortium name="DOE Joint Genome Institute"/>
            <person name="Ahrendt S."/>
            <person name="Riley R."/>
            <person name="Andreopoulos W."/>
            <person name="Labutti K."/>
            <person name="Pangilinan J."/>
            <person name="Ruiz-Duenas F.J."/>
            <person name="Barrasa J.M."/>
            <person name="Sanchez-Garcia M."/>
            <person name="Camarero S."/>
            <person name="Miyauchi S."/>
            <person name="Serrano A."/>
            <person name="Linde D."/>
            <person name="Babiker R."/>
            <person name="Drula E."/>
            <person name="Ayuso-Fernandez I."/>
            <person name="Pacheco R."/>
            <person name="Padilla G."/>
            <person name="Ferreira P."/>
            <person name="Barriuso J."/>
            <person name="Kellner H."/>
            <person name="Castanera R."/>
            <person name="Alfaro M."/>
            <person name="Ramirez L."/>
            <person name="Pisabarro A.G."/>
            <person name="Kuo A."/>
            <person name="Tritt A."/>
            <person name="Lipzen A."/>
            <person name="He G."/>
            <person name="Yan M."/>
            <person name="Ng V."/>
            <person name="Cullen D."/>
            <person name="Martin F."/>
            <person name="Rosso M.-N."/>
            <person name="Henrissat B."/>
            <person name="Hibbett D."/>
            <person name="Martinez A.T."/>
            <person name="Grigoriev I.V."/>
        </authorList>
    </citation>
    <scope>NUCLEOTIDE SEQUENCE</scope>
    <source>
        <strain evidence="2">CBS 506.95</strain>
    </source>
</reference>